<dbReference type="PANTHER" id="PTHR34631:SF3">
    <property type="entry name" value="ISSOD12 TRANSPOSASE TNPA_ISSOD12"/>
    <property type="match status" value="1"/>
</dbReference>
<reference evidence="2 3" key="1">
    <citation type="submission" date="2018-06" db="EMBL/GenBank/DDBJ databases">
        <authorList>
            <consortium name="Pathogen Informatics"/>
            <person name="Doyle S."/>
        </authorList>
    </citation>
    <scope>NUCLEOTIDE SEQUENCE [LARGE SCALE GENOMIC DNA]</scope>
    <source>
        <strain evidence="2 3">NCTC11645</strain>
    </source>
</reference>
<dbReference type="GO" id="GO:0004803">
    <property type="term" value="F:transposase activity"/>
    <property type="evidence" value="ECO:0007669"/>
    <property type="project" value="InterPro"/>
</dbReference>
<evidence type="ECO:0000313" key="2">
    <source>
        <dbReference type="EMBL" id="STO98615.1"/>
    </source>
</evidence>
<dbReference type="GO" id="GO:0006313">
    <property type="term" value="P:DNA transposition"/>
    <property type="evidence" value="ECO:0007669"/>
    <property type="project" value="InterPro"/>
</dbReference>
<name>A0A377J8P1_GRIHO</name>
<dbReference type="GO" id="GO:0003677">
    <property type="term" value="F:DNA binding"/>
    <property type="evidence" value="ECO:0007669"/>
    <property type="project" value="InterPro"/>
</dbReference>
<dbReference type="EMBL" id="UGHD01000003">
    <property type="protein sequence ID" value="STO98615.1"/>
    <property type="molecule type" value="Genomic_DNA"/>
</dbReference>
<dbReference type="InterPro" id="IPR002559">
    <property type="entry name" value="Transposase_11"/>
</dbReference>
<dbReference type="Pfam" id="PF01609">
    <property type="entry name" value="DDE_Tnp_1"/>
    <property type="match status" value="1"/>
</dbReference>
<dbReference type="PANTHER" id="PTHR34631">
    <property type="match status" value="1"/>
</dbReference>
<gene>
    <name evidence="2" type="ORF">NCTC11645_03603</name>
</gene>
<evidence type="ECO:0000259" key="1">
    <source>
        <dbReference type="Pfam" id="PF01609"/>
    </source>
</evidence>
<sequence>MEHSQTFLKGLGSGNEKRRVWRKTHFAVDSESHDIIATVVSLDNMHDGEVLLTLLNPLKCQIGQVSGDGAYDTKPCYEVLKRKGIVVTIPPRKNAGYW</sequence>
<dbReference type="InterPro" id="IPR053172">
    <property type="entry name" value="Tn903_transposase"/>
</dbReference>
<evidence type="ECO:0000313" key="3">
    <source>
        <dbReference type="Proteomes" id="UP000254512"/>
    </source>
</evidence>
<organism evidence="2 3">
    <name type="scientific">Grimontia hollisae</name>
    <name type="common">Vibrio hollisae</name>
    <dbReference type="NCBI Taxonomy" id="673"/>
    <lineage>
        <taxon>Bacteria</taxon>
        <taxon>Pseudomonadati</taxon>
        <taxon>Pseudomonadota</taxon>
        <taxon>Gammaproteobacteria</taxon>
        <taxon>Vibrionales</taxon>
        <taxon>Vibrionaceae</taxon>
        <taxon>Grimontia</taxon>
    </lineage>
</organism>
<feature type="domain" description="Transposase IS4-like" evidence="1">
    <location>
        <begin position="12"/>
        <end position="98"/>
    </location>
</feature>
<proteinExistence type="predicted"/>
<protein>
    <submittedName>
        <fullName evidence="2">Transposase DDE domain</fullName>
    </submittedName>
</protein>
<dbReference type="AlphaFoldDB" id="A0A377J8P1"/>
<dbReference type="Proteomes" id="UP000254512">
    <property type="component" value="Unassembled WGS sequence"/>
</dbReference>
<accession>A0A377J8P1</accession>